<organism evidence="2 3">
    <name type="scientific">Triparma strigata</name>
    <dbReference type="NCBI Taxonomy" id="1606541"/>
    <lineage>
        <taxon>Eukaryota</taxon>
        <taxon>Sar</taxon>
        <taxon>Stramenopiles</taxon>
        <taxon>Ochrophyta</taxon>
        <taxon>Bolidophyceae</taxon>
        <taxon>Parmales</taxon>
        <taxon>Triparmaceae</taxon>
        <taxon>Triparma</taxon>
    </lineage>
</organism>
<sequence length="361" mass="40372">MPNLNQFLVSGSMPPLPTPTPSQTMSHTMSSNYKRPIIFSDVDGTLVQYEDKEDDEDLDADEALKRSDFLDSLVSMPATSTGKVGYISPRTLELLCRIKEEYDGYVCLVSGARTSTLSQRAPFFVHEGRSAIDAFSSESGGRLFVNKNEVNDHGLFEELTFYGERHDLAPLSSLKAKLREANFVVDDRDYTHQFRLRRSKQENDAMKAAFDELLVKSETGVEGVSKTANLGCSDFFPSTSGKRSVGAFLTSKMRELNEISDTAGHKRRLCVFTCGDDDNDVELAKGDFVDFSIFPKKNGARVKAGEVEGLVQIEEGEKLNRFSFTGREVEDSSGRKAWEQLREDIYATERMLVAIIDEIEK</sequence>
<evidence type="ECO:0000313" key="3">
    <source>
        <dbReference type="Proteomes" id="UP001165085"/>
    </source>
</evidence>
<feature type="region of interest" description="Disordered" evidence="1">
    <location>
        <begin position="9"/>
        <end position="28"/>
    </location>
</feature>
<gene>
    <name evidence="2" type="ORF">TrST_g12136</name>
</gene>
<evidence type="ECO:0000313" key="2">
    <source>
        <dbReference type="EMBL" id="GMH80094.1"/>
    </source>
</evidence>
<dbReference type="Proteomes" id="UP001165085">
    <property type="component" value="Unassembled WGS sequence"/>
</dbReference>
<dbReference type="InterPro" id="IPR036412">
    <property type="entry name" value="HAD-like_sf"/>
</dbReference>
<protein>
    <submittedName>
        <fullName evidence="2">Uncharacterized protein</fullName>
    </submittedName>
</protein>
<keyword evidence="3" id="KW-1185">Reference proteome</keyword>
<proteinExistence type="predicted"/>
<reference evidence="3" key="1">
    <citation type="journal article" date="2023" name="Commun. Biol.">
        <title>Genome analysis of Parmales, the sister group of diatoms, reveals the evolutionary specialization of diatoms from phago-mixotrophs to photoautotrophs.</title>
        <authorList>
            <person name="Ban H."/>
            <person name="Sato S."/>
            <person name="Yoshikawa S."/>
            <person name="Yamada K."/>
            <person name="Nakamura Y."/>
            <person name="Ichinomiya M."/>
            <person name="Sato N."/>
            <person name="Blanc-Mathieu R."/>
            <person name="Endo H."/>
            <person name="Kuwata A."/>
            <person name="Ogata H."/>
        </authorList>
    </citation>
    <scope>NUCLEOTIDE SEQUENCE [LARGE SCALE GENOMIC DNA]</scope>
    <source>
        <strain evidence="3">NIES 3701</strain>
    </source>
</reference>
<dbReference type="SUPFAM" id="SSF56784">
    <property type="entry name" value="HAD-like"/>
    <property type="match status" value="1"/>
</dbReference>
<name>A0A9W7B562_9STRA</name>
<dbReference type="AlphaFoldDB" id="A0A9W7B562"/>
<dbReference type="EMBL" id="BRXY01000241">
    <property type="protein sequence ID" value="GMH80094.1"/>
    <property type="molecule type" value="Genomic_DNA"/>
</dbReference>
<dbReference type="OrthoDB" id="407888at2759"/>
<accession>A0A9W7B562</accession>
<evidence type="ECO:0000256" key="1">
    <source>
        <dbReference type="SAM" id="MobiDB-lite"/>
    </source>
</evidence>
<comment type="caution">
    <text evidence="2">The sequence shown here is derived from an EMBL/GenBank/DDBJ whole genome shotgun (WGS) entry which is preliminary data.</text>
</comment>